<evidence type="ECO:0000313" key="14">
    <source>
        <dbReference type="Proteomes" id="UP000092600"/>
    </source>
</evidence>
<dbReference type="AlphaFoldDB" id="A0A199VSZ7"/>
<evidence type="ECO:0000259" key="12">
    <source>
        <dbReference type="Pfam" id="PF08263"/>
    </source>
</evidence>
<dbReference type="PANTHER" id="PTHR32093">
    <property type="entry name" value="LEUCINE-RICH REPEAT EXTENSIN-LIKE PROTEIN 3-RELATED"/>
    <property type="match status" value="1"/>
</dbReference>
<keyword evidence="3" id="KW-0964">Secreted</keyword>
<dbReference type="GO" id="GO:0071555">
    <property type="term" value="P:cell wall organization"/>
    <property type="evidence" value="ECO:0007669"/>
    <property type="project" value="UniProtKB-KW"/>
</dbReference>
<evidence type="ECO:0000256" key="7">
    <source>
        <dbReference type="ARBA" id="ARBA00023180"/>
    </source>
</evidence>
<evidence type="ECO:0000256" key="5">
    <source>
        <dbReference type="ARBA" id="ARBA00022729"/>
    </source>
</evidence>
<evidence type="ECO:0000256" key="8">
    <source>
        <dbReference type="ARBA" id="ARBA00023278"/>
    </source>
</evidence>
<evidence type="ECO:0000256" key="11">
    <source>
        <dbReference type="SAM" id="SignalP"/>
    </source>
</evidence>
<dbReference type="SUPFAM" id="SSF52058">
    <property type="entry name" value="L domain-like"/>
    <property type="match status" value="1"/>
</dbReference>
<dbReference type="EMBL" id="LSRQ01000933">
    <property type="protein sequence ID" value="OAY80174.1"/>
    <property type="molecule type" value="Genomic_DNA"/>
</dbReference>
<sequence length="461" mass="49720">MALPLLLLLLLLSSFAISADSSPASRRLLHFFSFDFPFHAFHFGFEPDYEPVESHEAVVAAPPPHPRLQRAHSALQAWKRAIVSDPTNFTSNWVGDDVCSYNGVFCAPALDDPSLHVVAGVDLNGAGLAGRLPDEIGRLADAAILHLNSNRFAGPLPDTLSDLALLHELDLSNNNFSGPFPQSVLRLAGLKYLDLRFNDFHGPLPPELFDRDLDALFLNDNRFDSCIPENFGNIKASAVVLANNKFTGCVPRSVGRMRSTLNEIVLSNNELTGCLPPEIGSLTRLTVMDVSQNFLSGGLPESFSRLKDVEQLNLAHNTLVGAVPDWACRLERLENLSVSDNYFTRVASSCRERSGDVAFDDVNNCLSGVIGQKLPAECAAPVLSGFSVCGGLPRSMPLPPSSLDVRAFVSPPPLPPPPRPKCVPAPRSAPLPPPSSFGVLPPVGGIRYASPPPPLPIFNGY</sequence>
<evidence type="ECO:0000256" key="2">
    <source>
        <dbReference type="ARBA" id="ARBA00022512"/>
    </source>
</evidence>
<evidence type="ECO:0000256" key="9">
    <source>
        <dbReference type="ARBA" id="ARBA00023316"/>
    </source>
</evidence>
<gene>
    <name evidence="13" type="ORF">ACMD2_20442</name>
</gene>
<evidence type="ECO:0000256" key="1">
    <source>
        <dbReference type="ARBA" id="ARBA00004191"/>
    </source>
</evidence>
<keyword evidence="8" id="KW-0379">Hydroxylation</keyword>
<evidence type="ECO:0000256" key="6">
    <source>
        <dbReference type="ARBA" id="ARBA00022737"/>
    </source>
</evidence>
<comment type="caution">
    <text evidence="13">The sequence shown here is derived from an EMBL/GenBank/DDBJ whole genome shotgun (WGS) entry which is preliminary data.</text>
</comment>
<name>A0A199VSZ7_ANACO</name>
<protein>
    <recommendedName>
        <fullName evidence="10">Cell wall hydroxyproline-rich glycoprotein</fullName>
    </recommendedName>
</protein>
<keyword evidence="9" id="KW-0961">Cell wall biogenesis/degradation</keyword>
<dbReference type="STRING" id="4615.A0A199VSZ7"/>
<reference evidence="13 14" key="1">
    <citation type="journal article" date="2016" name="DNA Res.">
        <title>The draft genome of MD-2 pineapple using hybrid error correction of long reads.</title>
        <authorList>
            <person name="Redwan R.M."/>
            <person name="Saidin A."/>
            <person name="Kumar S.V."/>
        </authorList>
    </citation>
    <scope>NUCLEOTIDE SEQUENCE [LARGE SCALE GENOMIC DNA]</scope>
    <source>
        <strain evidence="14">cv. MD2</strain>
        <tissue evidence="13">Leaf</tissue>
    </source>
</reference>
<accession>A0A199VSZ7</accession>
<keyword evidence="5 11" id="KW-0732">Signal</keyword>
<dbReference type="FunFam" id="3.80.10.10:FF:000224">
    <property type="entry name" value="Leucine-rich repeat extensin-like protein 1"/>
    <property type="match status" value="1"/>
</dbReference>
<evidence type="ECO:0000313" key="13">
    <source>
        <dbReference type="EMBL" id="OAY80174.1"/>
    </source>
</evidence>
<dbReference type="Proteomes" id="UP000092600">
    <property type="component" value="Unassembled WGS sequence"/>
</dbReference>
<feature type="chain" id="PRO_5008286098" description="Cell wall hydroxyproline-rich glycoprotein" evidence="11">
    <location>
        <begin position="22"/>
        <end position="461"/>
    </location>
</feature>
<dbReference type="Pfam" id="PF08263">
    <property type="entry name" value="LRRNT_2"/>
    <property type="match status" value="1"/>
</dbReference>
<comment type="subcellular location">
    <subcellularLocation>
        <location evidence="1">Secreted</location>
        <location evidence="1">Cell wall</location>
    </subcellularLocation>
</comment>
<keyword evidence="7" id="KW-0325">Glycoprotein</keyword>
<proteinExistence type="predicted"/>
<keyword evidence="2" id="KW-0134">Cell wall</keyword>
<keyword evidence="6" id="KW-0677">Repeat</keyword>
<dbReference type="InterPro" id="IPR032675">
    <property type="entry name" value="LRR_dom_sf"/>
</dbReference>
<dbReference type="InterPro" id="IPR001611">
    <property type="entry name" value="Leu-rich_rpt"/>
</dbReference>
<organism evidence="13 14">
    <name type="scientific">Ananas comosus</name>
    <name type="common">Pineapple</name>
    <name type="synonym">Ananas ananas</name>
    <dbReference type="NCBI Taxonomy" id="4615"/>
    <lineage>
        <taxon>Eukaryota</taxon>
        <taxon>Viridiplantae</taxon>
        <taxon>Streptophyta</taxon>
        <taxon>Embryophyta</taxon>
        <taxon>Tracheophyta</taxon>
        <taxon>Spermatophyta</taxon>
        <taxon>Magnoliopsida</taxon>
        <taxon>Liliopsida</taxon>
        <taxon>Poales</taxon>
        <taxon>Bromeliaceae</taxon>
        <taxon>Bromelioideae</taxon>
        <taxon>Ananas</taxon>
    </lineage>
</organism>
<dbReference type="Pfam" id="PF13855">
    <property type="entry name" value="LRR_8"/>
    <property type="match status" value="2"/>
</dbReference>
<evidence type="ECO:0000256" key="3">
    <source>
        <dbReference type="ARBA" id="ARBA00022525"/>
    </source>
</evidence>
<feature type="domain" description="Leucine-rich repeat-containing N-terminal plant-type" evidence="12">
    <location>
        <begin position="73"/>
        <end position="106"/>
    </location>
</feature>
<dbReference type="PANTHER" id="PTHR32093:SF121">
    <property type="entry name" value="LEUCINE-RICH REPEAT EXTENSIN-LIKE PROTEIN 6"/>
    <property type="match status" value="1"/>
</dbReference>
<keyword evidence="4" id="KW-0433">Leucine-rich repeat</keyword>
<feature type="signal peptide" evidence="11">
    <location>
        <begin position="1"/>
        <end position="21"/>
    </location>
</feature>
<dbReference type="FunFam" id="3.80.10.10:FF:000383">
    <property type="entry name" value="Leucine-rich repeat receptor protein kinase EMS1"/>
    <property type="match status" value="1"/>
</dbReference>
<dbReference type="InterPro" id="IPR013210">
    <property type="entry name" value="LRR_N_plant-typ"/>
</dbReference>
<dbReference type="Gene3D" id="3.80.10.10">
    <property type="entry name" value="Ribonuclease Inhibitor"/>
    <property type="match status" value="2"/>
</dbReference>
<evidence type="ECO:0000256" key="10">
    <source>
        <dbReference type="ARBA" id="ARBA00041871"/>
    </source>
</evidence>
<evidence type="ECO:0000256" key="4">
    <source>
        <dbReference type="ARBA" id="ARBA00022614"/>
    </source>
</evidence>
<dbReference type="Pfam" id="PF00560">
    <property type="entry name" value="LRR_1"/>
    <property type="match status" value="1"/>
</dbReference>
<dbReference type="InterPro" id="IPR051582">
    <property type="entry name" value="LRR_extensin-like_regulator"/>
</dbReference>